<comment type="caution">
    <text evidence="1">The sequence shown here is derived from an EMBL/GenBank/DDBJ whole genome shotgun (WGS) entry which is preliminary data.</text>
</comment>
<accession>A0AAE0B7I5</accession>
<name>A0AAE0B7I5_9ROSI</name>
<evidence type="ECO:0000313" key="1">
    <source>
        <dbReference type="EMBL" id="KAK3230569.1"/>
    </source>
</evidence>
<dbReference type="Proteomes" id="UP001281410">
    <property type="component" value="Unassembled WGS sequence"/>
</dbReference>
<reference evidence="1" key="1">
    <citation type="journal article" date="2023" name="Plant J.">
        <title>Genome sequences and population genomics provide insights into the demographic history, inbreeding, and mutation load of two 'living fossil' tree species of Dipteronia.</title>
        <authorList>
            <person name="Feng Y."/>
            <person name="Comes H.P."/>
            <person name="Chen J."/>
            <person name="Zhu S."/>
            <person name="Lu R."/>
            <person name="Zhang X."/>
            <person name="Li P."/>
            <person name="Qiu J."/>
            <person name="Olsen K.M."/>
            <person name="Qiu Y."/>
        </authorList>
    </citation>
    <scope>NUCLEOTIDE SEQUENCE</scope>
    <source>
        <strain evidence="1">NBL</strain>
    </source>
</reference>
<protein>
    <recommendedName>
        <fullName evidence="3">Reverse transcriptase</fullName>
    </recommendedName>
</protein>
<evidence type="ECO:0000313" key="2">
    <source>
        <dbReference type="Proteomes" id="UP001281410"/>
    </source>
</evidence>
<sequence>MRLTPPNTFKRLMPRGLANPRAVHVLLKLKQNVEHSIMVFIETKAGNRLMENLRIKLGYNKVSGGVGGSLWEIVRYMEDFQLALNECELDDLGYVRLAFTRSNKLEGDTFVHERRSSVRGQHYRRFHFESCWAVIEDYKNLVEASWLVALQSVTVVKVMDCVQPKLSEQLRIFLDRPFTTEEIKRAAFDMSPTKARGLDGLPALFYHKFWDKVGSSISEAFLKCLNDGDSLTSVNDTLICLIPKTQVVVWITEYRPISLCNVMYTIVMKAMANQLCVVLGEVISETHSALFPGRIISDNAIIGFERIHAL</sequence>
<dbReference type="PANTHER" id="PTHR31635">
    <property type="entry name" value="REVERSE TRANSCRIPTASE DOMAIN-CONTAINING PROTEIN-RELATED"/>
    <property type="match status" value="1"/>
</dbReference>
<dbReference type="EMBL" id="JANJYJ010000001">
    <property type="protein sequence ID" value="KAK3230569.1"/>
    <property type="molecule type" value="Genomic_DNA"/>
</dbReference>
<organism evidence="1 2">
    <name type="scientific">Dipteronia sinensis</name>
    <dbReference type="NCBI Taxonomy" id="43782"/>
    <lineage>
        <taxon>Eukaryota</taxon>
        <taxon>Viridiplantae</taxon>
        <taxon>Streptophyta</taxon>
        <taxon>Embryophyta</taxon>
        <taxon>Tracheophyta</taxon>
        <taxon>Spermatophyta</taxon>
        <taxon>Magnoliopsida</taxon>
        <taxon>eudicotyledons</taxon>
        <taxon>Gunneridae</taxon>
        <taxon>Pentapetalae</taxon>
        <taxon>rosids</taxon>
        <taxon>malvids</taxon>
        <taxon>Sapindales</taxon>
        <taxon>Sapindaceae</taxon>
        <taxon>Hippocastanoideae</taxon>
        <taxon>Acereae</taxon>
        <taxon>Dipteronia</taxon>
    </lineage>
</organism>
<gene>
    <name evidence="1" type="ORF">Dsin_002450</name>
</gene>
<dbReference type="AlphaFoldDB" id="A0AAE0B7I5"/>
<keyword evidence="2" id="KW-1185">Reference proteome</keyword>
<dbReference type="PANTHER" id="PTHR31635:SF196">
    <property type="entry name" value="REVERSE TRANSCRIPTASE DOMAIN-CONTAINING PROTEIN-RELATED"/>
    <property type="match status" value="1"/>
</dbReference>
<evidence type="ECO:0008006" key="3">
    <source>
        <dbReference type="Google" id="ProtNLM"/>
    </source>
</evidence>
<proteinExistence type="predicted"/>